<dbReference type="AlphaFoldDB" id="A0A091D177"/>
<keyword evidence="9" id="KW-0807">Transducer</keyword>
<keyword evidence="8 12" id="KW-0675">Receptor</keyword>
<name>A0A091D177_FUKDA</name>
<dbReference type="eggNOG" id="ENOG502SJ1M">
    <property type="taxonomic scope" value="Eukaryota"/>
</dbReference>
<dbReference type="Gene3D" id="1.20.1070.10">
    <property type="entry name" value="Rhodopsin 7-helix transmembrane proteins"/>
    <property type="match status" value="1"/>
</dbReference>
<gene>
    <name evidence="12" type="ORF">H920_13930</name>
</gene>
<dbReference type="GO" id="GO:0016020">
    <property type="term" value="C:membrane"/>
    <property type="evidence" value="ECO:0007669"/>
    <property type="project" value="UniProtKB-SubCell"/>
</dbReference>
<evidence type="ECO:0000256" key="3">
    <source>
        <dbReference type="ARBA" id="ARBA00022692"/>
    </source>
</evidence>
<evidence type="ECO:0000256" key="9">
    <source>
        <dbReference type="ARBA" id="ARBA00023224"/>
    </source>
</evidence>
<dbReference type="InterPro" id="IPR000725">
    <property type="entry name" value="Olfact_rcpt"/>
</dbReference>
<feature type="transmembrane region" description="Helical" evidence="11">
    <location>
        <begin position="214"/>
        <end position="235"/>
    </location>
</feature>
<evidence type="ECO:0000256" key="4">
    <source>
        <dbReference type="ARBA" id="ARBA00022725"/>
    </source>
</evidence>
<dbReference type="EMBL" id="KN123523">
    <property type="protein sequence ID" value="KFO24712.1"/>
    <property type="molecule type" value="Genomic_DNA"/>
</dbReference>
<organism evidence="12 13">
    <name type="scientific">Fukomys damarensis</name>
    <name type="common">Damaraland mole rat</name>
    <name type="synonym">Cryptomys damarensis</name>
    <dbReference type="NCBI Taxonomy" id="885580"/>
    <lineage>
        <taxon>Eukaryota</taxon>
        <taxon>Metazoa</taxon>
        <taxon>Chordata</taxon>
        <taxon>Craniata</taxon>
        <taxon>Vertebrata</taxon>
        <taxon>Euteleostomi</taxon>
        <taxon>Mammalia</taxon>
        <taxon>Eutheria</taxon>
        <taxon>Euarchontoglires</taxon>
        <taxon>Glires</taxon>
        <taxon>Rodentia</taxon>
        <taxon>Hystricomorpha</taxon>
        <taxon>Bathyergidae</taxon>
        <taxon>Fukomys</taxon>
    </lineage>
</organism>
<evidence type="ECO:0000313" key="13">
    <source>
        <dbReference type="Proteomes" id="UP000028990"/>
    </source>
</evidence>
<dbReference type="SUPFAM" id="SSF81321">
    <property type="entry name" value="Family A G protein-coupled receptor-like"/>
    <property type="match status" value="1"/>
</dbReference>
<feature type="compositionally biased region" description="Pro residues" evidence="10">
    <location>
        <begin position="148"/>
        <end position="173"/>
    </location>
</feature>
<evidence type="ECO:0000256" key="5">
    <source>
        <dbReference type="ARBA" id="ARBA00022989"/>
    </source>
</evidence>
<evidence type="ECO:0000256" key="10">
    <source>
        <dbReference type="SAM" id="MobiDB-lite"/>
    </source>
</evidence>
<keyword evidence="6" id="KW-0297">G-protein coupled receptor</keyword>
<keyword evidence="4" id="KW-0552">Olfaction</keyword>
<dbReference type="GO" id="GO:0004984">
    <property type="term" value="F:olfactory receptor activity"/>
    <property type="evidence" value="ECO:0007669"/>
    <property type="project" value="InterPro"/>
</dbReference>
<feature type="region of interest" description="Disordered" evidence="10">
    <location>
        <begin position="131"/>
        <end position="193"/>
    </location>
</feature>
<keyword evidence="5 11" id="KW-1133">Transmembrane helix</keyword>
<protein>
    <submittedName>
        <fullName evidence="12">Olfactory receptor 12D3</fullName>
    </submittedName>
</protein>
<keyword evidence="13" id="KW-1185">Reference proteome</keyword>
<keyword evidence="3 11" id="KW-0812">Transmembrane</keyword>
<dbReference type="PRINTS" id="PR00245">
    <property type="entry name" value="OLFACTORYR"/>
</dbReference>
<reference evidence="12 13" key="1">
    <citation type="submission" date="2013-11" db="EMBL/GenBank/DDBJ databases">
        <title>The Damaraland mole rat (Fukomys damarensis) genome and evolution of African mole rats.</title>
        <authorList>
            <person name="Gladyshev V.N."/>
            <person name="Fang X."/>
        </authorList>
    </citation>
    <scope>NUCLEOTIDE SEQUENCE [LARGE SCALE GENOMIC DNA]</scope>
    <source>
        <tissue evidence="12">Liver</tissue>
    </source>
</reference>
<dbReference type="PANTHER" id="PTHR48018">
    <property type="entry name" value="OLFACTORY RECEPTOR"/>
    <property type="match status" value="1"/>
</dbReference>
<evidence type="ECO:0000256" key="6">
    <source>
        <dbReference type="ARBA" id="ARBA00023040"/>
    </source>
</evidence>
<feature type="transmembrane region" description="Helical" evidence="11">
    <location>
        <begin position="281"/>
        <end position="301"/>
    </location>
</feature>
<evidence type="ECO:0000256" key="11">
    <source>
        <dbReference type="SAM" id="Phobius"/>
    </source>
</evidence>
<evidence type="ECO:0000256" key="1">
    <source>
        <dbReference type="ARBA" id="ARBA00004141"/>
    </source>
</evidence>
<sequence length="321" mass="33852">MHRLVCAWISAQPITKPSLTHWEIGNQAAESLAELCTVRTAQAGRLHTLTEPLEQAFLDSCPINGASFPDPTRACISSLQEGMLGSPALGKVVLVVVKEITESLYGLQGGPTAGILGGAKGSGPLRHHRRAAAGLAPAQAEVSAAEPMPAPPAAPCPAPPPQPEPAPGTPSPPAAQLGLPVPPQRVSAPELPLGPAPAPGLPFPSIIVGQIEEASMGAFLLTLLSYFYIISFLLFKNRSCRTLHKALSTCASHFMVVCLFYGPVGFTYIRPASAASMSEDRMAAIVYSAVTPVLNPLIYTLRNKEVMLALRKSLGRKLYKD</sequence>
<keyword evidence="2" id="KW-0716">Sensory transduction</keyword>
<keyword evidence="7 11" id="KW-0472">Membrane</keyword>
<evidence type="ECO:0000313" key="12">
    <source>
        <dbReference type="EMBL" id="KFO24712.1"/>
    </source>
</evidence>
<feature type="transmembrane region" description="Helical" evidence="11">
    <location>
        <begin position="247"/>
        <end position="269"/>
    </location>
</feature>
<accession>A0A091D177</accession>
<dbReference type="Proteomes" id="UP000028990">
    <property type="component" value="Unassembled WGS sequence"/>
</dbReference>
<evidence type="ECO:0000256" key="2">
    <source>
        <dbReference type="ARBA" id="ARBA00022606"/>
    </source>
</evidence>
<dbReference type="STRING" id="885580.ENSFDAP00000011919"/>
<evidence type="ECO:0000256" key="8">
    <source>
        <dbReference type="ARBA" id="ARBA00023170"/>
    </source>
</evidence>
<dbReference type="GO" id="GO:0004930">
    <property type="term" value="F:G protein-coupled receptor activity"/>
    <property type="evidence" value="ECO:0007669"/>
    <property type="project" value="UniProtKB-KW"/>
</dbReference>
<comment type="subcellular location">
    <subcellularLocation>
        <location evidence="1">Membrane</location>
        <topology evidence="1">Multi-pass membrane protein</topology>
    </subcellularLocation>
</comment>
<evidence type="ECO:0000256" key="7">
    <source>
        <dbReference type="ARBA" id="ARBA00023136"/>
    </source>
</evidence>
<dbReference type="Pfam" id="PF13853">
    <property type="entry name" value="7tm_4"/>
    <property type="match status" value="1"/>
</dbReference>
<proteinExistence type="predicted"/>